<dbReference type="InterPro" id="IPR036770">
    <property type="entry name" value="Ankyrin_rpt-contain_sf"/>
</dbReference>
<dbReference type="PANTHER" id="PTHR46586:SF3">
    <property type="entry name" value="ANKYRIN REPEAT-CONTAINING PROTEIN"/>
    <property type="match status" value="1"/>
</dbReference>
<name>D3BGP7_HETP5</name>
<dbReference type="PANTHER" id="PTHR46586">
    <property type="entry name" value="ANKYRIN REPEAT-CONTAINING PROTEIN"/>
    <property type="match status" value="1"/>
</dbReference>
<dbReference type="EMBL" id="ADBJ01000035">
    <property type="protein sequence ID" value="EFA79281.1"/>
    <property type="molecule type" value="Genomic_DNA"/>
</dbReference>
<sequence length="364" mass="42257">MELNKFRLVFNNFVLNSLIFKKVSEISKQIGKRPLLGWSEVKSSPYYLAGNGYISQLIDYLSTKRLFDIEGVARVLKNALKGRCDIGTFQYLFGLLDVQERITHCFDYLSEADSDDFEIGENKIRQINSILETASKLGRLDIIKYLLEAVVIPEYKEGGSQFRWDLERAVSYSAKSNDIELLKFMIEKSNNSIAPFFYTMHERPNVFDKVASVGNIKMIEYLVECRMEDLSESNMLRESIRAGQQDFVRHLLANNSYGHIIGDFEILHYAIRYNQFEILKMLNQEYGMKEFYKYDMNYAADNANIEMLSWLSQNSSCQCSPSAMDTAARNGQFHIVQWLHNNRTEGCTAVCFINIYLSFYCYTY</sequence>
<dbReference type="AlphaFoldDB" id="D3BGP7"/>
<evidence type="ECO:0000313" key="1">
    <source>
        <dbReference type="EMBL" id="EFA79281.1"/>
    </source>
</evidence>
<proteinExistence type="predicted"/>
<dbReference type="InParanoid" id="D3BGP7"/>
<organism evidence="1 2">
    <name type="scientific">Heterostelium pallidum (strain ATCC 26659 / Pp 5 / PN500)</name>
    <name type="common">Cellular slime mold</name>
    <name type="synonym">Polysphondylium pallidum</name>
    <dbReference type="NCBI Taxonomy" id="670386"/>
    <lineage>
        <taxon>Eukaryota</taxon>
        <taxon>Amoebozoa</taxon>
        <taxon>Evosea</taxon>
        <taxon>Eumycetozoa</taxon>
        <taxon>Dictyostelia</taxon>
        <taxon>Acytosteliales</taxon>
        <taxon>Acytosteliaceae</taxon>
        <taxon>Heterostelium</taxon>
    </lineage>
</organism>
<dbReference type="Proteomes" id="UP000001396">
    <property type="component" value="Unassembled WGS sequence"/>
</dbReference>
<evidence type="ECO:0000313" key="2">
    <source>
        <dbReference type="Proteomes" id="UP000001396"/>
    </source>
</evidence>
<accession>D3BGP7</accession>
<reference evidence="1 2" key="1">
    <citation type="journal article" date="2011" name="Genome Res.">
        <title>Phylogeny-wide analysis of social amoeba genomes highlights ancient origins for complex intercellular communication.</title>
        <authorList>
            <person name="Heidel A.J."/>
            <person name="Lawal H.M."/>
            <person name="Felder M."/>
            <person name="Schilde C."/>
            <person name="Helps N.R."/>
            <person name="Tunggal B."/>
            <person name="Rivero F."/>
            <person name="John U."/>
            <person name="Schleicher M."/>
            <person name="Eichinger L."/>
            <person name="Platzer M."/>
            <person name="Noegel A.A."/>
            <person name="Schaap P."/>
            <person name="Gloeckner G."/>
        </authorList>
    </citation>
    <scope>NUCLEOTIDE SEQUENCE [LARGE SCALE GENOMIC DNA]</scope>
    <source>
        <strain evidence="2">ATCC 26659 / Pp 5 / PN500</strain>
    </source>
</reference>
<dbReference type="SMART" id="SM00248">
    <property type="entry name" value="ANK"/>
    <property type="match status" value="5"/>
</dbReference>
<dbReference type="InterPro" id="IPR052050">
    <property type="entry name" value="SecEffector_AnkRepeat"/>
</dbReference>
<gene>
    <name evidence="1" type="ORF">PPL_07699</name>
</gene>
<evidence type="ECO:0008006" key="3">
    <source>
        <dbReference type="Google" id="ProtNLM"/>
    </source>
</evidence>
<dbReference type="RefSeq" id="XP_020431402.1">
    <property type="nucleotide sequence ID" value="XM_020578533.1"/>
</dbReference>
<dbReference type="SUPFAM" id="SSF48403">
    <property type="entry name" value="Ankyrin repeat"/>
    <property type="match status" value="1"/>
</dbReference>
<dbReference type="GeneID" id="31363180"/>
<dbReference type="SUPFAM" id="SSF140860">
    <property type="entry name" value="Pseudo ankyrin repeat-like"/>
    <property type="match status" value="1"/>
</dbReference>
<protein>
    <recommendedName>
        <fullName evidence="3">Ankyrin repeat protein</fullName>
    </recommendedName>
</protein>
<dbReference type="Gene3D" id="1.25.40.20">
    <property type="entry name" value="Ankyrin repeat-containing domain"/>
    <property type="match status" value="1"/>
</dbReference>
<comment type="caution">
    <text evidence="1">The sequence shown here is derived from an EMBL/GenBank/DDBJ whole genome shotgun (WGS) entry which is preliminary data.</text>
</comment>
<dbReference type="InterPro" id="IPR002110">
    <property type="entry name" value="Ankyrin_rpt"/>
</dbReference>
<keyword evidence="2" id="KW-1185">Reference proteome</keyword>